<reference evidence="1 2" key="1">
    <citation type="journal article" date="2019" name="Int. J. Syst. Evol. Microbiol.">
        <title>Capsulimonas corticalis gen. nov., sp. nov., an aerobic capsulated bacterium, of a novel bacterial order, Capsulimonadales ord. nov., of the class Armatimonadia of the phylum Armatimonadetes.</title>
        <authorList>
            <person name="Li J."/>
            <person name="Kudo C."/>
            <person name="Tonouchi A."/>
        </authorList>
    </citation>
    <scope>NUCLEOTIDE SEQUENCE [LARGE SCALE GENOMIC DNA]</scope>
    <source>
        <strain evidence="1 2">AX-7</strain>
    </source>
</reference>
<sequence length="230" mass="24497">MRRMHAVLLVLLLVGGLTRDVPLTSARAEMAQSADMAPARTSLLAQIQLPDGARRSTDRNNQAAFEAALRKASETSRSKSGAVESKSDKVESRFNKVEVLAWPADATPMQDLPSKLKDAGYAYSARPSYDAVPGRITPFIAARAGQNDTIQGMWIETDTKNVLLAWASCRSNSASGQGEQNTFELLPAERPETDGAFRSASGARPANISPAPAALGVRVHSATVSHASAH</sequence>
<evidence type="ECO:0000313" key="2">
    <source>
        <dbReference type="Proteomes" id="UP000287394"/>
    </source>
</evidence>
<name>A0A402CT28_9BACT</name>
<proteinExistence type="predicted"/>
<protein>
    <submittedName>
        <fullName evidence="1">Uncharacterized protein</fullName>
    </submittedName>
</protein>
<keyword evidence="2" id="KW-1185">Reference proteome</keyword>
<dbReference type="EMBL" id="AP025739">
    <property type="protein sequence ID" value="BDI30868.1"/>
    <property type="molecule type" value="Genomic_DNA"/>
</dbReference>
<organism evidence="1 2">
    <name type="scientific">Capsulimonas corticalis</name>
    <dbReference type="NCBI Taxonomy" id="2219043"/>
    <lineage>
        <taxon>Bacteria</taxon>
        <taxon>Bacillati</taxon>
        <taxon>Armatimonadota</taxon>
        <taxon>Armatimonadia</taxon>
        <taxon>Capsulimonadales</taxon>
        <taxon>Capsulimonadaceae</taxon>
        <taxon>Capsulimonas</taxon>
    </lineage>
</organism>
<evidence type="ECO:0000313" key="1">
    <source>
        <dbReference type="EMBL" id="BDI30868.1"/>
    </source>
</evidence>
<dbReference type="RefSeq" id="WP_125205877.1">
    <property type="nucleotide sequence ID" value="NZ_AP025739.1"/>
</dbReference>
<gene>
    <name evidence="1" type="ORF">CCAX7_29190</name>
</gene>
<accession>A0A402CT28</accession>
<dbReference type="KEGG" id="ccot:CCAX7_29190"/>
<dbReference type="Proteomes" id="UP000287394">
    <property type="component" value="Chromosome"/>
</dbReference>
<dbReference type="AlphaFoldDB" id="A0A402CT28"/>